<dbReference type="InterPro" id="IPR003594">
    <property type="entry name" value="HATPase_dom"/>
</dbReference>
<reference evidence="10 11" key="1">
    <citation type="submission" date="2018-03" db="EMBL/GenBank/DDBJ databases">
        <title>Whole genome sequencing of Histamine producing bacteria.</title>
        <authorList>
            <person name="Butler K."/>
        </authorList>
    </citation>
    <scope>NUCLEOTIDE SEQUENCE [LARGE SCALE GENOMIC DNA]</scope>
    <source>
        <strain evidence="10 11">DSM 19138</strain>
    </source>
</reference>
<keyword evidence="8" id="KW-0472">Membrane</keyword>
<dbReference type="Pfam" id="PF02518">
    <property type="entry name" value="HATPase_c"/>
    <property type="match status" value="1"/>
</dbReference>
<dbReference type="GO" id="GO:0016036">
    <property type="term" value="P:cellular response to phosphate starvation"/>
    <property type="evidence" value="ECO:0007669"/>
    <property type="project" value="TreeGrafter"/>
</dbReference>
<dbReference type="GO" id="GO:0000155">
    <property type="term" value="F:phosphorelay sensor kinase activity"/>
    <property type="evidence" value="ECO:0007669"/>
    <property type="project" value="InterPro"/>
</dbReference>
<dbReference type="InterPro" id="IPR005467">
    <property type="entry name" value="His_kinase_dom"/>
</dbReference>
<evidence type="ECO:0000256" key="2">
    <source>
        <dbReference type="ARBA" id="ARBA00012438"/>
    </source>
</evidence>
<dbReference type="OrthoDB" id="9804645at2"/>
<organism evidence="10 11">
    <name type="scientific">Photobacterium rosenbergii</name>
    <dbReference type="NCBI Taxonomy" id="294936"/>
    <lineage>
        <taxon>Bacteria</taxon>
        <taxon>Pseudomonadati</taxon>
        <taxon>Pseudomonadota</taxon>
        <taxon>Gammaproteobacteria</taxon>
        <taxon>Vibrionales</taxon>
        <taxon>Vibrionaceae</taxon>
        <taxon>Photobacterium</taxon>
    </lineage>
</organism>
<dbReference type="Pfam" id="PF00512">
    <property type="entry name" value="HisKA"/>
    <property type="match status" value="1"/>
</dbReference>
<keyword evidence="5 10" id="KW-0418">Kinase</keyword>
<dbReference type="AlphaFoldDB" id="A0A2T3NLL3"/>
<evidence type="ECO:0000256" key="6">
    <source>
        <dbReference type="ARBA" id="ARBA00023012"/>
    </source>
</evidence>
<feature type="transmembrane region" description="Helical" evidence="8">
    <location>
        <begin position="21"/>
        <end position="43"/>
    </location>
</feature>
<accession>A0A2T3NLL3</accession>
<protein>
    <recommendedName>
        <fullName evidence="2">histidine kinase</fullName>
        <ecNumber evidence="2">2.7.13.3</ecNumber>
    </recommendedName>
</protein>
<evidence type="ECO:0000313" key="10">
    <source>
        <dbReference type="EMBL" id="PSW16338.1"/>
    </source>
</evidence>
<feature type="region of interest" description="Disordered" evidence="7">
    <location>
        <begin position="204"/>
        <end position="235"/>
    </location>
</feature>
<dbReference type="FunFam" id="3.30.565.10:FF:000006">
    <property type="entry name" value="Sensor histidine kinase WalK"/>
    <property type="match status" value="1"/>
</dbReference>
<keyword evidence="3" id="KW-0597">Phosphoprotein</keyword>
<keyword evidence="8" id="KW-0812">Transmembrane</keyword>
<dbReference type="SMART" id="SM00387">
    <property type="entry name" value="HATPase_c"/>
    <property type="match status" value="1"/>
</dbReference>
<dbReference type="Gene3D" id="3.30.565.10">
    <property type="entry name" value="Histidine kinase-like ATPase, C-terminal domain"/>
    <property type="match status" value="1"/>
</dbReference>
<evidence type="ECO:0000313" key="11">
    <source>
        <dbReference type="Proteomes" id="UP000241346"/>
    </source>
</evidence>
<dbReference type="SMART" id="SM00388">
    <property type="entry name" value="HisKA"/>
    <property type="match status" value="1"/>
</dbReference>
<evidence type="ECO:0000256" key="7">
    <source>
        <dbReference type="SAM" id="MobiDB-lite"/>
    </source>
</evidence>
<evidence type="ECO:0000256" key="5">
    <source>
        <dbReference type="ARBA" id="ARBA00022777"/>
    </source>
</evidence>
<evidence type="ECO:0000256" key="4">
    <source>
        <dbReference type="ARBA" id="ARBA00022679"/>
    </source>
</evidence>
<keyword evidence="4" id="KW-0808">Transferase</keyword>
<dbReference type="PANTHER" id="PTHR45453:SF1">
    <property type="entry name" value="PHOSPHATE REGULON SENSOR PROTEIN PHOR"/>
    <property type="match status" value="1"/>
</dbReference>
<comment type="catalytic activity">
    <reaction evidence="1">
        <text>ATP + protein L-histidine = ADP + protein N-phospho-L-histidine.</text>
        <dbReference type="EC" id="2.7.13.3"/>
    </reaction>
</comment>
<proteinExistence type="predicted"/>
<dbReference type="InterPro" id="IPR050351">
    <property type="entry name" value="BphY/WalK/GraS-like"/>
</dbReference>
<dbReference type="PANTHER" id="PTHR45453">
    <property type="entry name" value="PHOSPHATE REGULON SENSOR PROTEIN PHOR"/>
    <property type="match status" value="1"/>
</dbReference>
<dbReference type="SUPFAM" id="SSF47384">
    <property type="entry name" value="Homodimeric domain of signal transducing histidine kinase"/>
    <property type="match status" value="1"/>
</dbReference>
<dbReference type="Gene3D" id="1.10.287.130">
    <property type="match status" value="1"/>
</dbReference>
<dbReference type="InterPro" id="IPR004358">
    <property type="entry name" value="Sig_transdc_His_kin-like_C"/>
</dbReference>
<dbReference type="EC" id="2.7.13.3" evidence="2"/>
<feature type="transmembrane region" description="Helical" evidence="8">
    <location>
        <begin position="161"/>
        <end position="186"/>
    </location>
</feature>
<dbReference type="InterPro" id="IPR003661">
    <property type="entry name" value="HisK_dim/P_dom"/>
</dbReference>
<feature type="domain" description="Histidine kinase" evidence="9">
    <location>
        <begin position="265"/>
        <end position="481"/>
    </location>
</feature>
<feature type="compositionally biased region" description="Polar residues" evidence="7">
    <location>
        <begin position="204"/>
        <end position="213"/>
    </location>
</feature>
<dbReference type="EMBL" id="PYMB01000001">
    <property type="protein sequence ID" value="PSW16338.1"/>
    <property type="molecule type" value="Genomic_DNA"/>
</dbReference>
<dbReference type="PRINTS" id="PR00344">
    <property type="entry name" value="BCTRLSENSOR"/>
</dbReference>
<dbReference type="InterPro" id="IPR036097">
    <property type="entry name" value="HisK_dim/P_sf"/>
</dbReference>
<keyword evidence="8" id="KW-1133">Transmembrane helix</keyword>
<evidence type="ECO:0000256" key="8">
    <source>
        <dbReference type="SAM" id="Phobius"/>
    </source>
</evidence>
<dbReference type="PROSITE" id="PS50109">
    <property type="entry name" value="HIS_KIN"/>
    <property type="match status" value="1"/>
</dbReference>
<keyword evidence="6" id="KW-0902">Two-component regulatory system</keyword>
<name>A0A2T3NLL3_9GAMM</name>
<evidence type="ECO:0000256" key="3">
    <source>
        <dbReference type="ARBA" id="ARBA00022553"/>
    </source>
</evidence>
<evidence type="ECO:0000256" key="1">
    <source>
        <dbReference type="ARBA" id="ARBA00000085"/>
    </source>
</evidence>
<evidence type="ECO:0000259" key="9">
    <source>
        <dbReference type="PROSITE" id="PS50109"/>
    </source>
</evidence>
<sequence length="486" mass="53245">MSLNMRAEQSTRLAQKMLFGRFVATVILCFVAILLGIGLMQVYSLDGADKKLLKSMGAEYQRILKYESDDKLIHVLEGNPERLIENAITAVSVSQNTQGKPQYIAGTKQDNIDIPFAYFQADDRAWYQLLLEPHYLTLKLNGQHQDFWLALNVHPRLHLLFMQWLIMVGALALLCAVISLFVWRLLATTLSPVHRLAKTLDQASEWSVSTPQEDGTHTATTQDKATAQDNNGKGESGLAVLNQSLELVHGRLEATITSMDNTLDAIAHDLRTPLSRIALTTENTLGSSQPPSNEQLTNALSDCAESAQQVSGMLNTLMKINDEAASKSSVAFKAVDLNQLMLNVASWYEELAEDRAMKIDVSGLKPCEVSTEPNRLVQVVVNLIDNSFKYTPTGGTIFLTCGPAGEGAMLSVGDNGIGIAPEHHELIFKRLYRVDQSRTKSGYGLGLAMVKAMVTSLKARIRVDSVLGQGAVFTVVLPNETTVIDG</sequence>
<gene>
    <name evidence="10" type="ORF">C9J01_04890</name>
</gene>
<dbReference type="RefSeq" id="WP_107296961.1">
    <property type="nucleotide sequence ID" value="NZ_PYMB01000001.1"/>
</dbReference>
<dbReference type="CDD" id="cd00075">
    <property type="entry name" value="HATPase"/>
    <property type="match status" value="1"/>
</dbReference>
<dbReference type="GO" id="GO:0005886">
    <property type="term" value="C:plasma membrane"/>
    <property type="evidence" value="ECO:0007669"/>
    <property type="project" value="TreeGrafter"/>
</dbReference>
<dbReference type="InterPro" id="IPR036890">
    <property type="entry name" value="HATPase_C_sf"/>
</dbReference>
<feature type="compositionally biased region" description="Low complexity" evidence="7">
    <location>
        <begin position="217"/>
        <end position="229"/>
    </location>
</feature>
<dbReference type="GO" id="GO:0004721">
    <property type="term" value="F:phosphoprotein phosphatase activity"/>
    <property type="evidence" value="ECO:0007669"/>
    <property type="project" value="TreeGrafter"/>
</dbReference>
<dbReference type="SUPFAM" id="SSF55874">
    <property type="entry name" value="ATPase domain of HSP90 chaperone/DNA topoisomerase II/histidine kinase"/>
    <property type="match status" value="1"/>
</dbReference>
<dbReference type="CDD" id="cd00082">
    <property type="entry name" value="HisKA"/>
    <property type="match status" value="1"/>
</dbReference>
<comment type="caution">
    <text evidence="10">The sequence shown here is derived from an EMBL/GenBank/DDBJ whole genome shotgun (WGS) entry which is preliminary data.</text>
</comment>
<dbReference type="Proteomes" id="UP000241346">
    <property type="component" value="Unassembled WGS sequence"/>
</dbReference>